<dbReference type="GO" id="GO:0005886">
    <property type="term" value="C:plasma membrane"/>
    <property type="evidence" value="ECO:0007669"/>
    <property type="project" value="TreeGrafter"/>
</dbReference>
<dbReference type="Proteomes" id="UP000538196">
    <property type="component" value="Unassembled WGS sequence"/>
</dbReference>
<dbReference type="EMBL" id="JACHVP010000002">
    <property type="protein sequence ID" value="MBB2967573.1"/>
    <property type="molecule type" value="Genomic_DNA"/>
</dbReference>
<dbReference type="InterPro" id="IPR052712">
    <property type="entry name" value="Acid_resist_chaperone_HdeD"/>
</dbReference>
<organism evidence="2 3">
    <name type="scientific">Leifsonia aquatica</name>
    <name type="common">Corynebacterium aquaticum</name>
    <dbReference type="NCBI Taxonomy" id="144185"/>
    <lineage>
        <taxon>Bacteria</taxon>
        <taxon>Bacillati</taxon>
        <taxon>Actinomycetota</taxon>
        <taxon>Actinomycetes</taxon>
        <taxon>Micrococcales</taxon>
        <taxon>Microbacteriaceae</taxon>
        <taxon>Leifsonia</taxon>
    </lineage>
</organism>
<feature type="transmembrane region" description="Helical" evidence="1">
    <location>
        <begin position="46"/>
        <end position="71"/>
    </location>
</feature>
<protein>
    <submittedName>
        <fullName evidence="2">Uncharacterized membrane protein HdeD (DUF308 family)</fullName>
    </submittedName>
</protein>
<sequence length="199" mass="20458">MAPAVPAQIQGIQTPSRYWVVPAVRAVIALIAAVVVTFTQGAHTPVFGLVVFGCFAIADGIATAALTFVFGPRTLTRTLFVIQGAIGIVAGVLALTLASSGLGLFLYLVTVWGALTGFLELYSGLRDRGRDAAARDWLVTGALTAVLALVLLLVPADALLAVGLFGAWAVIVGVFQGIGAVSLRSAARSHDVAGRTETS</sequence>
<keyword evidence="1" id="KW-0812">Transmembrane</keyword>
<comment type="caution">
    <text evidence="2">The sequence shown here is derived from an EMBL/GenBank/DDBJ whole genome shotgun (WGS) entry which is preliminary data.</text>
</comment>
<evidence type="ECO:0000313" key="2">
    <source>
        <dbReference type="EMBL" id="MBB2967573.1"/>
    </source>
</evidence>
<keyword evidence="3" id="KW-1185">Reference proteome</keyword>
<feature type="transmembrane region" description="Helical" evidence="1">
    <location>
        <begin position="78"/>
        <end position="98"/>
    </location>
</feature>
<reference evidence="2 3" key="1">
    <citation type="submission" date="2020-08" db="EMBL/GenBank/DDBJ databases">
        <title>Sequencing the genomes of 1000 actinobacteria strains.</title>
        <authorList>
            <person name="Klenk H.-P."/>
        </authorList>
    </citation>
    <scope>NUCLEOTIDE SEQUENCE [LARGE SCALE GENOMIC DNA]</scope>
    <source>
        <strain evidence="2 3">DSM 20146</strain>
    </source>
</reference>
<feature type="transmembrane region" description="Helical" evidence="1">
    <location>
        <begin position="18"/>
        <end position="40"/>
    </location>
</feature>
<evidence type="ECO:0000256" key="1">
    <source>
        <dbReference type="SAM" id="Phobius"/>
    </source>
</evidence>
<keyword evidence="1" id="KW-0472">Membrane</keyword>
<dbReference type="RefSeq" id="WP_021765234.1">
    <property type="nucleotide sequence ID" value="NZ_JACHVP010000002.1"/>
</dbReference>
<dbReference type="PANTHER" id="PTHR34989:SF1">
    <property type="entry name" value="PROTEIN HDED"/>
    <property type="match status" value="1"/>
</dbReference>
<proteinExistence type="predicted"/>
<dbReference type="Pfam" id="PF03729">
    <property type="entry name" value="DUF308"/>
    <property type="match status" value="1"/>
</dbReference>
<feature type="transmembrane region" description="Helical" evidence="1">
    <location>
        <begin position="104"/>
        <end position="125"/>
    </location>
</feature>
<dbReference type="AlphaFoldDB" id="A0A7W4UWL9"/>
<dbReference type="InterPro" id="IPR005325">
    <property type="entry name" value="DUF308_memb"/>
</dbReference>
<dbReference type="PANTHER" id="PTHR34989">
    <property type="entry name" value="PROTEIN HDED"/>
    <property type="match status" value="1"/>
</dbReference>
<gene>
    <name evidence="2" type="ORF">FHX33_002336</name>
</gene>
<name>A0A7W4UWL9_LEIAQ</name>
<evidence type="ECO:0000313" key="3">
    <source>
        <dbReference type="Proteomes" id="UP000538196"/>
    </source>
</evidence>
<feature type="transmembrane region" description="Helical" evidence="1">
    <location>
        <begin position="160"/>
        <end position="181"/>
    </location>
</feature>
<keyword evidence="1" id="KW-1133">Transmembrane helix</keyword>
<accession>A0A7W4UWL9</accession>
<feature type="transmembrane region" description="Helical" evidence="1">
    <location>
        <begin position="137"/>
        <end position="154"/>
    </location>
</feature>